<name>A0ABQ9GNG6_9NEOP</name>
<evidence type="ECO:0000313" key="2">
    <source>
        <dbReference type="Proteomes" id="UP001159363"/>
    </source>
</evidence>
<protein>
    <recommendedName>
        <fullName evidence="3">Transposase</fullName>
    </recommendedName>
</protein>
<comment type="caution">
    <text evidence="1">The sequence shown here is derived from an EMBL/GenBank/DDBJ whole genome shotgun (WGS) entry which is preliminary data.</text>
</comment>
<evidence type="ECO:0008006" key="3">
    <source>
        <dbReference type="Google" id="ProtNLM"/>
    </source>
</evidence>
<dbReference type="EMBL" id="JARBHB010000010">
    <property type="protein sequence ID" value="KAJ8873572.1"/>
    <property type="molecule type" value="Genomic_DNA"/>
</dbReference>
<dbReference type="PANTHER" id="PTHR47326">
    <property type="entry name" value="TRANSPOSABLE ELEMENT TC3 TRANSPOSASE-LIKE PROTEIN"/>
    <property type="match status" value="1"/>
</dbReference>
<dbReference type="InterPro" id="IPR036397">
    <property type="entry name" value="RNaseH_sf"/>
</dbReference>
<organism evidence="1 2">
    <name type="scientific">Dryococelus australis</name>
    <dbReference type="NCBI Taxonomy" id="614101"/>
    <lineage>
        <taxon>Eukaryota</taxon>
        <taxon>Metazoa</taxon>
        <taxon>Ecdysozoa</taxon>
        <taxon>Arthropoda</taxon>
        <taxon>Hexapoda</taxon>
        <taxon>Insecta</taxon>
        <taxon>Pterygota</taxon>
        <taxon>Neoptera</taxon>
        <taxon>Polyneoptera</taxon>
        <taxon>Phasmatodea</taxon>
        <taxon>Verophasmatodea</taxon>
        <taxon>Anareolatae</taxon>
        <taxon>Phasmatidae</taxon>
        <taxon>Eurycanthinae</taxon>
        <taxon>Dryococelus</taxon>
    </lineage>
</organism>
<keyword evidence="2" id="KW-1185">Reference proteome</keyword>
<reference evidence="1 2" key="1">
    <citation type="submission" date="2023-02" db="EMBL/GenBank/DDBJ databases">
        <title>LHISI_Scaffold_Assembly.</title>
        <authorList>
            <person name="Stuart O.P."/>
            <person name="Cleave R."/>
            <person name="Magrath M.J.L."/>
            <person name="Mikheyev A.S."/>
        </authorList>
    </citation>
    <scope>NUCLEOTIDE SEQUENCE [LARGE SCALE GENOMIC DNA]</scope>
    <source>
        <strain evidence="1">Daus_M_001</strain>
        <tissue evidence="1">Leg muscle</tissue>
    </source>
</reference>
<evidence type="ECO:0000313" key="1">
    <source>
        <dbReference type="EMBL" id="KAJ8873572.1"/>
    </source>
</evidence>
<proteinExistence type="predicted"/>
<sequence length="168" mass="19503">MFARNPTLSSCTARQHLSVSHSLILTILHDDGLYPYRYSAIHHLMEGYRLRRLEYCQGMLTSLQHDPDFMGHILWMDEAQFYPRRHIKLAQQPPLASRGTYLLPDTLTGRMYAVFLSEILTELLEDIPLAVLRVMWYQHDKASPHYSRAACRELITSLRSGGLEGEDW</sequence>
<accession>A0ABQ9GNG6</accession>
<dbReference type="Proteomes" id="UP001159363">
    <property type="component" value="Chromosome 9"/>
</dbReference>
<gene>
    <name evidence="1" type="ORF">PR048_024390</name>
</gene>
<dbReference type="Gene3D" id="3.30.420.10">
    <property type="entry name" value="Ribonuclease H-like superfamily/Ribonuclease H"/>
    <property type="match status" value="1"/>
</dbReference>
<dbReference type="PANTHER" id="PTHR47326:SF1">
    <property type="entry name" value="HTH PSQ-TYPE DOMAIN-CONTAINING PROTEIN"/>
    <property type="match status" value="1"/>
</dbReference>